<accession>A0A841Z1B5</accession>
<name>A0A841Z1B5_9LIST</name>
<evidence type="ECO:0000313" key="1">
    <source>
        <dbReference type="EMBL" id="MBC1458607.1"/>
    </source>
</evidence>
<organism evidence="1 2">
    <name type="scientific">Listeria newyorkensis</name>
    <dbReference type="NCBI Taxonomy" id="1497681"/>
    <lineage>
        <taxon>Bacteria</taxon>
        <taxon>Bacillati</taxon>
        <taxon>Bacillota</taxon>
        <taxon>Bacilli</taxon>
        <taxon>Bacillales</taxon>
        <taxon>Listeriaceae</taxon>
        <taxon>Listeria</taxon>
    </lineage>
</organism>
<dbReference type="PROSITE" id="PS51257">
    <property type="entry name" value="PROKAR_LIPOPROTEIN"/>
    <property type="match status" value="1"/>
</dbReference>
<evidence type="ECO:0000313" key="2">
    <source>
        <dbReference type="Proteomes" id="UP000569903"/>
    </source>
</evidence>
<dbReference type="RefSeq" id="WP_185389736.1">
    <property type="nucleotide sequence ID" value="NZ_JAARQN010000013.1"/>
</dbReference>
<proteinExistence type="predicted"/>
<comment type="caution">
    <text evidence="1">The sequence shown here is derived from an EMBL/GenBank/DDBJ whole genome shotgun (WGS) entry which is preliminary data.</text>
</comment>
<protein>
    <submittedName>
        <fullName evidence="1">Uncharacterized protein</fullName>
    </submittedName>
</protein>
<sequence>MKNSMIVAIMFSLVLMLGCQKEDDAVREVVSANPTAEEVLKGNQNLDIFQWEGVIYQANIDWVDALELTKKEQIGEIRRTFSEVKGFGDGDATRLPAGAKIFNVTGRGDVLIVDVGGETKHYLALIEG</sequence>
<reference evidence="1 2" key="1">
    <citation type="submission" date="2020-03" db="EMBL/GenBank/DDBJ databases">
        <title>Soil Listeria distribution.</title>
        <authorList>
            <person name="Liao J."/>
            <person name="Wiedmann M."/>
        </authorList>
    </citation>
    <scope>NUCLEOTIDE SEQUENCE [LARGE SCALE GENOMIC DNA]</scope>
    <source>
        <strain evidence="1 2">FSL L7-1614</strain>
    </source>
</reference>
<dbReference type="EMBL" id="JAARQN010000013">
    <property type="protein sequence ID" value="MBC1458607.1"/>
    <property type="molecule type" value="Genomic_DNA"/>
</dbReference>
<dbReference type="Proteomes" id="UP000569903">
    <property type="component" value="Unassembled WGS sequence"/>
</dbReference>
<gene>
    <name evidence="1" type="ORF">HB850_12655</name>
</gene>
<dbReference type="AlphaFoldDB" id="A0A841Z1B5"/>